<reference evidence="1 2" key="1">
    <citation type="submission" date="2024-01" db="EMBL/GenBank/DDBJ databases">
        <title>The genomes of 5 underutilized Papilionoideae crops provide insights into root nodulation and disease resistanc.</title>
        <authorList>
            <person name="Jiang F."/>
        </authorList>
    </citation>
    <scope>NUCLEOTIDE SEQUENCE [LARGE SCALE GENOMIC DNA]</scope>
    <source>
        <strain evidence="1">DUOXIRENSHENG_FW03</strain>
        <tissue evidence="1">Leaves</tissue>
    </source>
</reference>
<evidence type="ECO:0000313" key="2">
    <source>
        <dbReference type="Proteomes" id="UP001386955"/>
    </source>
</evidence>
<comment type="caution">
    <text evidence="1">The sequence shown here is derived from an EMBL/GenBank/DDBJ whole genome shotgun (WGS) entry which is preliminary data.</text>
</comment>
<proteinExistence type="predicted"/>
<accession>A0AAN9SK26</accession>
<organism evidence="1 2">
    <name type="scientific">Psophocarpus tetragonolobus</name>
    <name type="common">Winged bean</name>
    <name type="synonym">Dolichos tetragonolobus</name>
    <dbReference type="NCBI Taxonomy" id="3891"/>
    <lineage>
        <taxon>Eukaryota</taxon>
        <taxon>Viridiplantae</taxon>
        <taxon>Streptophyta</taxon>
        <taxon>Embryophyta</taxon>
        <taxon>Tracheophyta</taxon>
        <taxon>Spermatophyta</taxon>
        <taxon>Magnoliopsida</taxon>
        <taxon>eudicotyledons</taxon>
        <taxon>Gunneridae</taxon>
        <taxon>Pentapetalae</taxon>
        <taxon>rosids</taxon>
        <taxon>fabids</taxon>
        <taxon>Fabales</taxon>
        <taxon>Fabaceae</taxon>
        <taxon>Papilionoideae</taxon>
        <taxon>50 kb inversion clade</taxon>
        <taxon>NPAAA clade</taxon>
        <taxon>indigoferoid/millettioid clade</taxon>
        <taxon>Phaseoleae</taxon>
        <taxon>Psophocarpus</taxon>
    </lineage>
</organism>
<dbReference type="EMBL" id="JAYMYS010000003">
    <property type="protein sequence ID" value="KAK7399252.1"/>
    <property type="molecule type" value="Genomic_DNA"/>
</dbReference>
<dbReference type="AlphaFoldDB" id="A0AAN9SK26"/>
<keyword evidence="2" id="KW-1185">Reference proteome</keyword>
<name>A0AAN9SK26_PSOTE</name>
<gene>
    <name evidence="1" type="ORF">VNO78_10431</name>
</gene>
<dbReference type="Proteomes" id="UP001386955">
    <property type="component" value="Unassembled WGS sequence"/>
</dbReference>
<evidence type="ECO:0000313" key="1">
    <source>
        <dbReference type="EMBL" id="KAK7399252.1"/>
    </source>
</evidence>
<protein>
    <submittedName>
        <fullName evidence="1">Uncharacterized protein</fullName>
    </submittedName>
</protein>
<sequence length="112" mass="12671">MDTTTLGSSFDITSHEYVYVRDYLKLSLPKPQGVDISTLFSFGLVRCVQCCALQVNRYGFPNFTRSLLKYDVSSNPANENNDECSHDASEELNNQVLVDRILCSKSHSEKRV</sequence>